<dbReference type="OrthoDB" id="27298at2759"/>
<dbReference type="GO" id="GO:0034475">
    <property type="term" value="P:U4 snRNA 3'-end processing"/>
    <property type="evidence" value="ECO:0007669"/>
    <property type="project" value="TreeGrafter"/>
</dbReference>
<evidence type="ECO:0000256" key="2">
    <source>
        <dbReference type="ARBA" id="ARBA00006678"/>
    </source>
</evidence>
<dbReference type="GO" id="GO:0071051">
    <property type="term" value="P:poly(A)-dependent snoRNA 3'-end processing"/>
    <property type="evidence" value="ECO:0007669"/>
    <property type="project" value="TreeGrafter"/>
</dbReference>
<dbReference type="GO" id="GO:0003723">
    <property type="term" value="F:RNA binding"/>
    <property type="evidence" value="ECO:0007669"/>
    <property type="project" value="TreeGrafter"/>
</dbReference>
<dbReference type="EMBL" id="VCGU01000002">
    <property type="protein sequence ID" value="TRY79335.1"/>
    <property type="molecule type" value="Genomic_DNA"/>
</dbReference>
<dbReference type="Proteomes" id="UP000318571">
    <property type="component" value="Chromosome 6"/>
</dbReference>
<dbReference type="AlphaFoldDB" id="A0A553PNS8"/>
<dbReference type="GO" id="GO:0071028">
    <property type="term" value="P:nuclear mRNA surveillance"/>
    <property type="evidence" value="ECO:0007669"/>
    <property type="project" value="TreeGrafter"/>
</dbReference>
<evidence type="ECO:0000313" key="7">
    <source>
        <dbReference type="EMBL" id="TRY79335.1"/>
    </source>
</evidence>
<dbReference type="InterPro" id="IPR050080">
    <property type="entry name" value="RNase_PH"/>
</dbReference>
<evidence type="ECO:0000256" key="5">
    <source>
        <dbReference type="ARBA" id="ARBA00023242"/>
    </source>
</evidence>
<sequence length="221" mass="23837">MPVKDKALELRPLFAQLGLLGHTDGSVMFSLGQTAVICGVYGPAEVKPHKERLEGATVEISLRPPSGPTGLQEKAKEAVLKGLVESSILGSLHPRTSVFVSLQPLDMDGGELAAAVNATCLALMDCSISMRCLFASVEVTRTEDGIILLDPSQKQATKAVAKATFVFESVNQDVLASHLEGRWSEKAFQAGLQAALDGSKAIFQFYRETVKRKFSKELMMK</sequence>
<keyword evidence="8" id="KW-1185">Reference proteome</keyword>
<dbReference type="PANTHER" id="PTHR11953">
    <property type="entry name" value="EXOSOME COMPLEX COMPONENT"/>
    <property type="match status" value="1"/>
</dbReference>
<dbReference type="SUPFAM" id="SSF54211">
    <property type="entry name" value="Ribosomal protein S5 domain 2-like"/>
    <property type="match status" value="1"/>
</dbReference>
<protein>
    <recommendedName>
        <fullName evidence="6">Exoribonuclease phosphorolytic domain-containing protein</fullName>
    </recommendedName>
</protein>
<dbReference type="InterPro" id="IPR001247">
    <property type="entry name" value="ExoRNase_PH_dom1"/>
</dbReference>
<dbReference type="Pfam" id="PF01138">
    <property type="entry name" value="RNase_PH"/>
    <property type="match status" value="1"/>
</dbReference>
<dbReference type="GO" id="GO:0006364">
    <property type="term" value="P:rRNA processing"/>
    <property type="evidence" value="ECO:0007669"/>
    <property type="project" value="UniProtKB-KW"/>
</dbReference>
<dbReference type="OMA" id="CIINEQG"/>
<dbReference type="InterPro" id="IPR020568">
    <property type="entry name" value="Ribosomal_Su5_D2-typ_SF"/>
</dbReference>
<comment type="similarity">
    <text evidence="2">Belongs to the RNase PH family.</text>
</comment>
<evidence type="ECO:0000313" key="8">
    <source>
        <dbReference type="Proteomes" id="UP000318571"/>
    </source>
</evidence>
<comment type="subcellular location">
    <subcellularLocation>
        <location evidence="1">Nucleus</location>
    </subcellularLocation>
</comment>
<accession>A0A553PNS8</accession>
<dbReference type="GO" id="GO:0000176">
    <property type="term" value="C:nuclear exosome (RNase complex)"/>
    <property type="evidence" value="ECO:0007669"/>
    <property type="project" value="TreeGrafter"/>
</dbReference>
<evidence type="ECO:0000256" key="4">
    <source>
        <dbReference type="ARBA" id="ARBA00022835"/>
    </source>
</evidence>
<dbReference type="SUPFAM" id="SSF55666">
    <property type="entry name" value="Ribonuclease PH domain 2-like"/>
    <property type="match status" value="1"/>
</dbReference>
<dbReference type="Gene3D" id="3.30.230.70">
    <property type="entry name" value="GHMP Kinase, N-terminal domain"/>
    <property type="match status" value="1"/>
</dbReference>
<keyword evidence="5" id="KW-0539">Nucleus</keyword>
<organism evidence="7 8">
    <name type="scientific">Tigriopus californicus</name>
    <name type="common">Marine copepod</name>
    <dbReference type="NCBI Taxonomy" id="6832"/>
    <lineage>
        <taxon>Eukaryota</taxon>
        <taxon>Metazoa</taxon>
        <taxon>Ecdysozoa</taxon>
        <taxon>Arthropoda</taxon>
        <taxon>Crustacea</taxon>
        <taxon>Multicrustacea</taxon>
        <taxon>Hexanauplia</taxon>
        <taxon>Copepoda</taxon>
        <taxon>Harpacticoida</taxon>
        <taxon>Harpacticidae</taxon>
        <taxon>Tigriopus</taxon>
    </lineage>
</organism>
<dbReference type="STRING" id="6832.A0A553PNS8"/>
<keyword evidence="4" id="KW-0271">Exosome</keyword>
<evidence type="ECO:0000256" key="3">
    <source>
        <dbReference type="ARBA" id="ARBA00022552"/>
    </source>
</evidence>
<dbReference type="InterPro" id="IPR027408">
    <property type="entry name" value="PNPase/RNase_PH_dom_sf"/>
</dbReference>
<feature type="domain" description="Exoribonuclease phosphorolytic" evidence="6">
    <location>
        <begin position="9"/>
        <end position="128"/>
    </location>
</feature>
<dbReference type="PANTHER" id="PTHR11953:SF1">
    <property type="entry name" value="EXOSOME COMPLEX COMPONENT RRP46"/>
    <property type="match status" value="1"/>
</dbReference>
<dbReference type="InterPro" id="IPR036345">
    <property type="entry name" value="ExoRNase_PH_dom2_sf"/>
</dbReference>
<dbReference type="GO" id="GO:0016075">
    <property type="term" value="P:rRNA catabolic process"/>
    <property type="evidence" value="ECO:0007669"/>
    <property type="project" value="TreeGrafter"/>
</dbReference>
<keyword evidence="3" id="KW-0698">rRNA processing</keyword>
<gene>
    <name evidence="7" type="ORF">TCAL_06602</name>
</gene>
<evidence type="ECO:0000256" key="1">
    <source>
        <dbReference type="ARBA" id="ARBA00004123"/>
    </source>
</evidence>
<reference evidence="7 8" key="1">
    <citation type="journal article" date="2018" name="Nat. Ecol. Evol.">
        <title>Genomic signatures of mitonuclear coevolution across populations of Tigriopus californicus.</title>
        <authorList>
            <person name="Barreto F.S."/>
            <person name="Watson E.T."/>
            <person name="Lima T.G."/>
            <person name="Willett C.S."/>
            <person name="Edmands S."/>
            <person name="Li W."/>
            <person name="Burton R.S."/>
        </authorList>
    </citation>
    <scope>NUCLEOTIDE SEQUENCE [LARGE SCALE GENOMIC DNA]</scope>
    <source>
        <strain evidence="7 8">San Diego</strain>
    </source>
</reference>
<dbReference type="GO" id="GO:0005730">
    <property type="term" value="C:nucleolus"/>
    <property type="evidence" value="ECO:0007669"/>
    <property type="project" value="TreeGrafter"/>
</dbReference>
<comment type="caution">
    <text evidence="7">The sequence shown here is derived from an EMBL/GenBank/DDBJ whole genome shotgun (WGS) entry which is preliminary data.</text>
</comment>
<evidence type="ECO:0000259" key="6">
    <source>
        <dbReference type="Pfam" id="PF01138"/>
    </source>
</evidence>
<proteinExistence type="inferred from homology"/>
<dbReference type="CDD" id="cd11372">
    <property type="entry name" value="RNase_PH_RRP46"/>
    <property type="match status" value="1"/>
</dbReference>
<dbReference type="GO" id="GO:0000177">
    <property type="term" value="C:cytoplasmic exosome (RNase complex)"/>
    <property type="evidence" value="ECO:0007669"/>
    <property type="project" value="TreeGrafter"/>
</dbReference>
<name>A0A553PNS8_TIGCA</name>